<protein>
    <submittedName>
        <fullName evidence="1">14278_t:CDS:1</fullName>
    </submittedName>
</protein>
<keyword evidence="2" id="KW-1185">Reference proteome</keyword>
<organism evidence="1 2">
    <name type="scientific">Acaulospora colombiana</name>
    <dbReference type="NCBI Taxonomy" id="27376"/>
    <lineage>
        <taxon>Eukaryota</taxon>
        <taxon>Fungi</taxon>
        <taxon>Fungi incertae sedis</taxon>
        <taxon>Mucoromycota</taxon>
        <taxon>Glomeromycotina</taxon>
        <taxon>Glomeromycetes</taxon>
        <taxon>Diversisporales</taxon>
        <taxon>Acaulosporaceae</taxon>
        <taxon>Acaulospora</taxon>
    </lineage>
</organism>
<evidence type="ECO:0000313" key="2">
    <source>
        <dbReference type="Proteomes" id="UP000789525"/>
    </source>
</evidence>
<gene>
    <name evidence="1" type="ORF">ACOLOM_LOCUS5676</name>
</gene>
<reference evidence="1" key="1">
    <citation type="submission" date="2021-06" db="EMBL/GenBank/DDBJ databases">
        <authorList>
            <person name="Kallberg Y."/>
            <person name="Tangrot J."/>
            <person name="Rosling A."/>
        </authorList>
    </citation>
    <scope>NUCLEOTIDE SEQUENCE</scope>
    <source>
        <strain evidence="1">CL356</strain>
    </source>
</reference>
<dbReference type="Proteomes" id="UP000789525">
    <property type="component" value="Unassembled WGS sequence"/>
</dbReference>
<dbReference type="EMBL" id="CAJVPT010010754">
    <property type="protein sequence ID" value="CAG8573116.1"/>
    <property type="molecule type" value="Genomic_DNA"/>
</dbReference>
<proteinExistence type="predicted"/>
<name>A0ACA9ME90_9GLOM</name>
<comment type="caution">
    <text evidence="1">The sequence shown here is derived from an EMBL/GenBank/DDBJ whole genome shotgun (WGS) entry which is preliminary data.</text>
</comment>
<accession>A0ACA9ME90</accession>
<sequence length="114" mass="12925">MGANLLGETVMFGVAASLIIWEQTSRQYNLDDTIEKLKDETRELKAGIEKLQDDNENLKNRLNQVLAAGPKSKWRTESVSEGGGYNQQEDRQEDQVDEVGKEKIKVNMLKEART</sequence>
<evidence type="ECO:0000313" key="1">
    <source>
        <dbReference type="EMBL" id="CAG8573116.1"/>
    </source>
</evidence>